<evidence type="ECO:0000256" key="2">
    <source>
        <dbReference type="ARBA" id="ARBA00022670"/>
    </source>
</evidence>
<evidence type="ECO:0000313" key="9">
    <source>
        <dbReference type="EMBL" id="VFJ66452.1"/>
    </source>
</evidence>
<protein>
    <submittedName>
        <fullName evidence="9">VCBS repeat-containing protein</fullName>
    </submittedName>
</protein>
<keyword evidence="6" id="KW-0106">Calcium</keyword>
<dbReference type="SUPFAM" id="SSF55486">
    <property type="entry name" value="Metalloproteases ('zincins'), catalytic domain"/>
    <property type="match status" value="1"/>
</dbReference>
<dbReference type="Pfam" id="PF00413">
    <property type="entry name" value="Peptidase_M10"/>
    <property type="match status" value="1"/>
</dbReference>
<dbReference type="InterPro" id="IPR040853">
    <property type="entry name" value="RapA2_cadherin-like"/>
</dbReference>
<evidence type="ECO:0000256" key="6">
    <source>
        <dbReference type="ARBA" id="ARBA00022837"/>
    </source>
</evidence>
<dbReference type="Pfam" id="PF07705">
    <property type="entry name" value="CARDB"/>
    <property type="match status" value="2"/>
</dbReference>
<dbReference type="InterPro" id="IPR006026">
    <property type="entry name" value="Peptidase_Metallo"/>
</dbReference>
<dbReference type="InterPro" id="IPR011049">
    <property type="entry name" value="Serralysin-like_metalloprot_C"/>
</dbReference>
<dbReference type="Gene3D" id="2.150.10.10">
    <property type="entry name" value="Serralysin-like metalloprotease, C-terminal"/>
    <property type="match status" value="1"/>
</dbReference>
<dbReference type="InterPro" id="IPR013783">
    <property type="entry name" value="Ig-like_fold"/>
</dbReference>
<evidence type="ECO:0000256" key="7">
    <source>
        <dbReference type="SAM" id="MobiDB-lite"/>
    </source>
</evidence>
<evidence type="ECO:0000256" key="1">
    <source>
        <dbReference type="ARBA" id="ARBA00009490"/>
    </source>
</evidence>
<name>A0A450TGZ5_9GAMM</name>
<accession>A0A450TGZ5</accession>
<dbReference type="EMBL" id="CAADEX010000169">
    <property type="protein sequence ID" value="VFJ66452.1"/>
    <property type="molecule type" value="Genomic_DNA"/>
</dbReference>
<gene>
    <name evidence="9" type="ORF">BECKDK2373B_GA0170837_11692</name>
</gene>
<dbReference type="GO" id="GO:0006508">
    <property type="term" value="P:proteolysis"/>
    <property type="evidence" value="ECO:0007669"/>
    <property type="project" value="UniProtKB-KW"/>
</dbReference>
<keyword evidence="3" id="KW-0479">Metal-binding</keyword>
<evidence type="ECO:0000259" key="8">
    <source>
        <dbReference type="SMART" id="SM00235"/>
    </source>
</evidence>
<dbReference type="CDD" id="cd04277">
    <property type="entry name" value="ZnMc_serralysin_like"/>
    <property type="match status" value="1"/>
</dbReference>
<evidence type="ECO:0000256" key="5">
    <source>
        <dbReference type="ARBA" id="ARBA00022833"/>
    </source>
</evidence>
<keyword evidence="5" id="KW-0862">Zinc</keyword>
<comment type="similarity">
    <text evidence="1">Belongs to the peptidase M10B family.</text>
</comment>
<reference evidence="9" key="1">
    <citation type="submission" date="2019-02" db="EMBL/GenBank/DDBJ databases">
        <authorList>
            <person name="Gruber-Vodicka R. H."/>
            <person name="Seah K. B. B."/>
        </authorList>
    </citation>
    <scope>NUCLEOTIDE SEQUENCE</scope>
    <source>
        <strain evidence="9">BECK_DK47</strain>
    </source>
</reference>
<dbReference type="InterPro" id="IPR001343">
    <property type="entry name" value="Hemolysn_Ca-bd"/>
</dbReference>
<dbReference type="InterPro" id="IPR010221">
    <property type="entry name" value="VCBS_dom"/>
</dbReference>
<dbReference type="InterPro" id="IPR024079">
    <property type="entry name" value="MetalloPept_cat_dom_sf"/>
</dbReference>
<dbReference type="SUPFAM" id="SSF51120">
    <property type="entry name" value="beta-Roll"/>
    <property type="match status" value="1"/>
</dbReference>
<keyword evidence="2" id="KW-0645">Protease</keyword>
<sequence>MRPSSQYGFLMISDTGAWTYILNNATAQRMTDGQQLTDTVTVQSMDGSGQDIVITITGTNDKPVVSGVVAGTVSEDGILQASGALSAVDVDTGESGFQAGDLTGQYGALSLSGDGAWNYTLDNASVQFLTEGQQVTDSLTVRTVDGSEQVLAITIDGANDAPEITGDMVTSLMEDDSGENVSGQLTVTDVDSGDSGPEAGFRVEKIIGQYGTLNIGADGLWRYVPDDFNTQSLAEGQQRTDILTVHTLDGSEQDITVTITGSNDVPIIAGQTTGATVEDGIAEISGLLTVSDVDTDESSFLAETLAGQYGSLSINTAGAWTYNLDNTIAQPLVAGEIVSEVLTVNTVDGTGQTITLTVTGTGDAPAISGDMSGGVTEDGLPQVGGTLLATDADAGESGFRAETLTGQYGSLSINAAGTWTYNLDSAIAQPLTAGEVVSDTLTVHTIDGTEQTITLTVTGTNDAPVISGDVSGSVTEDSLLQVGGALLAVDADAGESGFRAGTLAGQYGSLAINATGAWGYSLSNDDVQSLPEGERITDTVTVRTIDGSTQDIAITITGTNDTPTLGGVVTGVVTEDGELQASGTATVTDIDSGESWFQAGTLTGQYGSLAIGANGAWIYSLDNTAVQSLAAGETVNDALTVHTIDGTEQTITLTVTGAEDAPVISGDVSGAVTEDDQIETSGALSAVSADAGGSAFRAETLAGQYGSLAINATGAWTYTLSNDDVQSLSQDQQRTDTLTVRTAGGVSQDIAITITGTDDIPVLGGAITGAVSEDDVLQVTGTATAIDADSGESGFRTEILEGQYGGLAIGPAGTWTYTLDNGAAQSLAAGEVVNDTLMVHTVDGTAQAITLTVTGAEDATTISGDLSGSVTEDDLLEISGALSAVNSGSGEVGFQAETLAGQYGLLTIDAAGAWRYALSNDDVQSLPESQQLTDTITVQTTDGSTQDVTITITGANDAPVVGGVLTGAVSENGMLQAMGMATAVDADSGESGFRMEMLTGQYGSLFIGDTGTWIYTLDSSAAQPLAAGEVVDDALTVHTIDGTEQTITLTVTGAGSAPTISGDLSGSVAEDSLLQATGTLTVVDADAGESSFQAEDLTGQYGALSIDAEGVWRYVQDNANTQSLKEGQQVTDTLTVRTVDGSGQDITVTITGSNDTPAITGQSTGNAVEDGPVEVSGQLAVSDVDTDESSFQAETLTGQHGTLAIGAAGAWTYSLDNDADAVQSLPAGETLTDAITVRTLDGTEQAIALTITGENDAPVVADTVTLDADEDYVRSGQLTASDPDQGAELTFSLVSGPSAGVLALDPDGTWIFNPLGQFEELNDGDTQELTFDYSVSDGLVSAPGTANIAIHGRSDDDVSLTVKALLSGRSWSNAPGEAVLLKYAFPTESQSTNDLPDHYATDPGLQNHAAGFVPFTAAQQAAALTAMESWSHVANIKFEQAASVAEAQILFGVTDLPNAQEGYAFYPGDREGGDVWLDANTAANLTPGSRGYMTLVHEIGHALGLKHGGDYGDETSLEPAIFLPADEDIRENTVMAYGKETAGPDEPRGPQAYDIQAIQYLYGANPNTNSGDTVYDLATDGHPFQVIVDADGVDTLDASDVRSGVTINLNPGSNDLVEGFDLVVAKGTLIENAIGSDYADSLIGNGAFNVIRGMGGDDSVVGNTGNDVLVGGDISDELLASLNNRYGIIGDADGDGGGNVDVGFGNPVVWEPTGGDEGTYHFDYSSSSRVKYLDLAYQTHTFEVRDVPSGYTAYLWYQYEGSSTWHKHGYDEINYYGESDADLSLDVTNIGRVDYDIYNSSNNHVKTFTWYVDELEPAKPDLDLTSISLPNGTSYYPGGSMEVDFTVKNIGNQSISTVTSIEHGIYLSTNSSLGSSDQRLAQETSWGLSAGSSKSESDTFNLPNLSPGSYYIIVNTDDNSDVSEKSETNNTIYKQFTVSEPPKPDLDISSASLRSSSIVQGDNVTIDYVVKNYGSGSADSSRAGIYIDGVYEDYDSVSSLSAGGTSNESNSESTGRIF</sequence>
<dbReference type="Gene3D" id="2.60.40.10">
    <property type="entry name" value="Immunoglobulins"/>
    <property type="match status" value="13"/>
</dbReference>
<dbReference type="GO" id="GO:0004222">
    <property type="term" value="F:metalloendopeptidase activity"/>
    <property type="evidence" value="ECO:0007669"/>
    <property type="project" value="InterPro"/>
</dbReference>
<feature type="region of interest" description="Disordered" evidence="7">
    <location>
        <begin position="1998"/>
        <end position="2018"/>
    </location>
</feature>
<dbReference type="Pfam" id="PF00353">
    <property type="entry name" value="HemolysinCabind"/>
    <property type="match status" value="1"/>
</dbReference>
<feature type="domain" description="Peptidase metallopeptidase" evidence="8">
    <location>
        <begin position="1367"/>
        <end position="1564"/>
    </location>
</feature>
<dbReference type="Pfam" id="PF17803">
    <property type="entry name" value="Cadherin_4"/>
    <property type="match status" value="13"/>
</dbReference>
<dbReference type="Gene3D" id="3.40.390.10">
    <property type="entry name" value="Collagenase (Catalytic Domain)"/>
    <property type="match status" value="1"/>
</dbReference>
<dbReference type="GO" id="GO:0005509">
    <property type="term" value="F:calcium ion binding"/>
    <property type="evidence" value="ECO:0007669"/>
    <property type="project" value="InterPro"/>
</dbReference>
<evidence type="ECO:0000256" key="4">
    <source>
        <dbReference type="ARBA" id="ARBA00022801"/>
    </source>
</evidence>
<evidence type="ECO:0000256" key="3">
    <source>
        <dbReference type="ARBA" id="ARBA00022723"/>
    </source>
</evidence>
<dbReference type="InterPro" id="IPR011635">
    <property type="entry name" value="CARDB"/>
</dbReference>
<dbReference type="NCBIfam" id="TIGR01965">
    <property type="entry name" value="VCBS_repeat"/>
    <property type="match status" value="14"/>
</dbReference>
<proteinExistence type="inferred from homology"/>
<dbReference type="GO" id="GO:0031012">
    <property type="term" value="C:extracellular matrix"/>
    <property type="evidence" value="ECO:0007669"/>
    <property type="project" value="InterPro"/>
</dbReference>
<keyword evidence="4" id="KW-0378">Hydrolase</keyword>
<dbReference type="SMART" id="SM00235">
    <property type="entry name" value="ZnMc"/>
    <property type="match status" value="1"/>
</dbReference>
<dbReference type="InterPro" id="IPR034033">
    <property type="entry name" value="Serralysin-like"/>
</dbReference>
<organism evidence="9">
    <name type="scientific">Candidatus Kentrum sp. DK</name>
    <dbReference type="NCBI Taxonomy" id="2126562"/>
    <lineage>
        <taxon>Bacteria</taxon>
        <taxon>Pseudomonadati</taxon>
        <taxon>Pseudomonadota</taxon>
        <taxon>Gammaproteobacteria</taxon>
        <taxon>Candidatus Kentrum</taxon>
    </lineage>
</organism>
<dbReference type="GO" id="GO:0008270">
    <property type="term" value="F:zinc ion binding"/>
    <property type="evidence" value="ECO:0007669"/>
    <property type="project" value="InterPro"/>
</dbReference>
<dbReference type="InterPro" id="IPR001818">
    <property type="entry name" value="Pept_M10_metallopeptidase"/>
</dbReference>
<dbReference type="CDD" id="cd11304">
    <property type="entry name" value="Cadherin_repeat"/>
    <property type="match status" value="1"/>
</dbReference>